<organism evidence="3 4">
    <name type="scientific">Cronartium quercuum f. sp. fusiforme G11</name>
    <dbReference type="NCBI Taxonomy" id="708437"/>
    <lineage>
        <taxon>Eukaryota</taxon>
        <taxon>Fungi</taxon>
        <taxon>Dikarya</taxon>
        <taxon>Basidiomycota</taxon>
        <taxon>Pucciniomycotina</taxon>
        <taxon>Pucciniomycetes</taxon>
        <taxon>Pucciniales</taxon>
        <taxon>Coleosporiaceae</taxon>
        <taxon>Cronartium</taxon>
    </lineage>
</organism>
<proteinExistence type="predicted"/>
<comment type="caution">
    <text evidence="3">The sequence shown here is derived from an EMBL/GenBank/DDBJ whole genome shotgun (WGS) entry which is preliminary data.</text>
</comment>
<gene>
    <name evidence="3" type="ORF">CROQUDRAFT_42548</name>
</gene>
<dbReference type="Proteomes" id="UP000886653">
    <property type="component" value="Unassembled WGS sequence"/>
</dbReference>
<name>A0A9P6TDG1_9BASI</name>
<feature type="region of interest" description="Disordered" evidence="1">
    <location>
        <begin position="1"/>
        <end position="25"/>
    </location>
</feature>
<sequence>MSASLSLIPARPEIASPPSHSDFSSTTLYPHSGLSPTKLNKIDENSHHLEEGYPQIPPAEARGSALLRSRKSFEPIDWSNFILLTVVLGGCWPFGRYTPGPWTMGQSIGWARVYVGLIGIVIGVSTGYVLLFRVGKKVYNAVVFSTLVESDVALHELDRFAEVGPISALNLLRFRMTSKQVRRSNDRRPWSIFILYFLLLVALAQAGSFLYGRTVSISPVTQPQSEEYYVLPVLGSLSGSDIQYAKDLASFFTDGSRWTVASLAALITPSTANLPFTSPRTGNTTSVTFTEASSLYFSSEPTAVGPAASLWKAFESQTSYGRSTENVTQDATLGKRAQGTDSGKSGGRPVSVEYPLWGSRVACATIRQGPTPGLIQMSASTNKSSISIPDIFMGVPNGTIQELLAEVDADAALAGSPLLFQSVIDPRVSDLPVGDVIIGPWSDDGVAMSFNSLLLDNGTTGYGATAIDFIIVRLNTSFINSSSTASLTNEFQSYVTSSDSTIGIDGAVCVTKVSPYLVRAIDLGGLVSLTDIIAEANGINKSPSPPGRELGSLLSLEAAEGLNSTGSEAVFTNAFLNSRNQLKKDNGRDQPYVPNPSLVQMSKINTRAIIPTLAYGTLDATACETVLRSTNSRFWTWYLVGQQRIRGHAYIHKTLAAIHVDILWFSILIGALYLLGLIGIMCVPRLPLDLPAQDTNVSTWLSTFSDQVRNTSFSRPSDGPPAPITIRYRDPSHQVM</sequence>
<feature type="region of interest" description="Disordered" evidence="1">
    <location>
        <begin position="322"/>
        <end position="349"/>
    </location>
</feature>
<keyword evidence="2" id="KW-0472">Membrane</keyword>
<feature type="transmembrane region" description="Helical" evidence="2">
    <location>
        <begin position="107"/>
        <end position="131"/>
    </location>
</feature>
<keyword evidence="2" id="KW-1133">Transmembrane helix</keyword>
<protein>
    <submittedName>
        <fullName evidence="3">Uncharacterized protein</fullName>
    </submittedName>
</protein>
<keyword evidence="4" id="KW-1185">Reference proteome</keyword>
<feature type="transmembrane region" description="Helical" evidence="2">
    <location>
        <begin position="190"/>
        <end position="211"/>
    </location>
</feature>
<dbReference type="OrthoDB" id="8191639at2759"/>
<evidence type="ECO:0000313" key="4">
    <source>
        <dbReference type="Proteomes" id="UP000886653"/>
    </source>
</evidence>
<feature type="compositionally biased region" description="Polar residues" evidence="1">
    <location>
        <begin position="322"/>
        <end position="331"/>
    </location>
</feature>
<accession>A0A9P6TDG1</accession>
<reference evidence="3" key="1">
    <citation type="submission" date="2013-11" db="EMBL/GenBank/DDBJ databases">
        <title>Genome sequence of the fusiform rust pathogen reveals effectors for host alternation and coevolution with pine.</title>
        <authorList>
            <consortium name="DOE Joint Genome Institute"/>
            <person name="Smith K."/>
            <person name="Pendleton A."/>
            <person name="Kubisiak T."/>
            <person name="Anderson C."/>
            <person name="Salamov A."/>
            <person name="Aerts A."/>
            <person name="Riley R."/>
            <person name="Clum A."/>
            <person name="Lindquist E."/>
            <person name="Ence D."/>
            <person name="Campbell M."/>
            <person name="Kronenberg Z."/>
            <person name="Feau N."/>
            <person name="Dhillon B."/>
            <person name="Hamelin R."/>
            <person name="Burleigh J."/>
            <person name="Smith J."/>
            <person name="Yandell M."/>
            <person name="Nelson C."/>
            <person name="Grigoriev I."/>
            <person name="Davis J."/>
        </authorList>
    </citation>
    <scope>NUCLEOTIDE SEQUENCE</scope>
    <source>
        <strain evidence="3">G11</strain>
    </source>
</reference>
<dbReference type="EMBL" id="MU167245">
    <property type="protein sequence ID" value="KAG0147655.1"/>
    <property type="molecule type" value="Genomic_DNA"/>
</dbReference>
<keyword evidence="2" id="KW-0812">Transmembrane</keyword>
<feature type="transmembrane region" description="Helical" evidence="2">
    <location>
        <begin position="662"/>
        <end position="683"/>
    </location>
</feature>
<dbReference type="AlphaFoldDB" id="A0A9P6TDG1"/>
<evidence type="ECO:0000256" key="1">
    <source>
        <dbReference type="SAM" id="MobiDB-lite"/>
    </source>
</evidence>
<feature type="transmembrane region" description="Helical" evidence="2">
    <location>
        <begin position="78"/>
        <end position="95"/>
    </location>
</feature>
<evidence type="ECO:0000256" key="2">
    <source>
        <dbReference type="SAM" id="Phobius"/>
    </source>
</evidence>
<evidence type="ECO:0000313" key="3">
    <source>
        <dbReference type="EMBL" id="KAG0147655.1"/>
    </source>
</evidence>